<feature type="region of interest" description="Disordered" evidence="1">
    <location>
        <begin position="44"/>
        <end position="73"/>
    </location>
</feature>
<dbReference type="EMBL" id="HACG01043337">
    <property type="protein sequence ID" value="CEK90202.1"/>
    <property type="molecule type" value="Transcribed_RNA"/>
</dbReference>
<evidence type="ECO:0000313" key="2">
    <source>
        <dbReference type="EMBL" id="CEK90202.1"/>
    </source>
</evidence>
<protein>
    <submittedName>
        <fullName evidence="2">Uncharacterized protein</fullName>
    </submittedName>
</protein>
<sequence>PQQPHGSLPMGPTMGIPPPQHRGMLPHYMYGRMPPGSYPINFPGYPRNPFPHDRRFRAPSTAERSSEHGHNRATIVSEKALQDFEAVLKSDSPNGGWAGPQGDID</sequence>
<feature type="region of interest" description="Disordered" evidence="1">
    <location>
        <begin position="1"/>
        <end position="23"/>
    </location>
</feature>
<gene>
    <name evidence="2" type="primary">ORF175335</name>
</gene>
<dbReference type="AlphaFoldDB" id="A0A0B7BBD6"/>
<organism evidence="2">
    <name type="scientific">Arion vulgaris</name>
    <dbReference type="NCBI Taxonomy" id="1028688"/>
    <lineage>
        <taxon>Eukaryota</taxon>
        <taxon>Metazoa</taxon>
        <taxon>Spiralia</taxon>
        <taxon>Lophotrochozoa</taxon>
        <taxon>Mollusca</taxon>
        <taxon>Gastropoda</taxon>
        <taxon>Heterobranchia</taxon>
        <taxon>Euthyneura</taxon>
        <taxon>Panpulmonata</taxon>
        <taxon>Eupulmonata</taxon>
        <taxon>Stylommatophora</taxon>
        <taxon>Helicina</taxon>
        <taxon>Arionoidea</taxon>
        <taxon>Arionidae</taxon>
        <taxon>Arion</taxon>
    </lineage>
</organism>
<accession>A0A0B7BBD6</accession>
<feature type="non-terminal residue" evidence="2">
    <location>
        <position position="1"/>
    </location>
</feature>
<evidence type="ECO:0000256" key="1">
    <source>
        <dbReference type="SAM" id="MobiDB-lite"/>
    </source>
</evidence>
<name>A0A0B7BBD6_9EUPU</name>
<feature type="non-terminal residue" evidence="2">
    <location>
        <position position="105"/>
    </location>
</feature>
<reference evidence="2" key="1">
    <citation type="submission" date="2014-12" db="EMBL/GenBank/DDBJ databases">
        <title>Insight into the proteome of Arion vulgaris.</title>
        <authorList>
            <person name="Aradska J."/>
            <person name="Bulat T."/>
            <person name="Smidak R."/>
            <person name="Sarate P."/>
            <person name="Gangsoo J."/>
            <person name="Sialana F."/>
            <person name="Bilban M."/>
            <person name="Lubec G."/>
        </authorList>
    </citation>
    <scope>NUCLEOTIDE SEQUENCE</scope>
    <source>
        <tissue evidence="2">Skin</tissue>
    </source>
</reference>
<proteinExistence type="predicted"/>